<dbReference type="InterPro" id="IPR050147">
    <property type="entry name" value="Ser/Thr_Dehydratase"/>
</dbReference>
<proteinExistence type="predicted"/>
<keyword evidence="2" id="KW-0663">Pyridoxal phosphate</keyword>
<dbReference type="GO" id="GO:0006565">
    <property type="term" value="P:L-serine catabolic process"/>
    <property type="evidence" value="ECO:0007669"/>
    <property type="project" value="TreeGrafter"/>
</dbReference>
<dbReference type="PANTHER" id="PTHR48078">
    <property type="entry name" value="THREONINE DEHYDRATASE, MITOCHONDRIAL-RELATED"/>
    <property type="match status" value="1"/>
</dbReference>
<dbReference type="AlphaFoldDB" id="A0A1U7JCF4"/>
<dbReference type="EMBL" id="LVVZ01000049">
    <property type="protein sequence ID" value="OKL42352.1"/>
    <property type="molecule type" value="Genomic_DNA"/>
</dbReference>
<gene>
    <name evidence="5" type="ORF">A3843_00600</name>
</gene>
<dbReference type="Proteomes" id="UP000185783">
    <property type="component" value="Unassembled WGS sequence"/>
</dbReference>
<evidence type="ECO:0000313" key="5">
    <source>
        <dbReference type="EMBL" id="OKL42352.1"/>
    </source>
</evidence>
<keyword evidence="6" id="KW-1185">Reference proteome</keyword>
<evidence type="ECO:0000313" key="6">
    <source>
        <dbReference type="Proteomes" id="UP000185783"/>
    </source>
</evidence>
<dbReference type="InterPro" id="IPR036052">
    <property type="entry name" value="TrpB-like_PALP_sf"/>
</dbReference>
<comment type="caution">
    <text evidence="5">The sequence shown here is derived from an EMBL/GenBank/DDBJ whole genome shotgun (WGS) entry which is preliminary data.</text>
</comment>
<evidence type="ECO:0000259" key="4">
    <source>
        <dbReference type="Pfam" id="PF00291"/>
    </source>
</evidence>
<feature type="domain" description="Tryptophan synthase beta chain-like PALP" evidence="4">
    <location>
        <begin position="16"/>
        <end position="303"/>
    </location>
</feature>
<name>A0A1U7JCF4_9HYPH</name>
<dbReference type="GO" id="GO:0003941">
    <property type="term" value="F:L-serine ammonia-lyase activity"/>
    <property type="evidence" value="ECO:0007669"/>
    <property type="project" value="TreeGrafter"/>
</dbReference>
<dbReference type="PANTHER" id="PTHR48078:SF7">
    <property type="entry name" value="BLL6502 PROTEIN"/>
    <property type="match status" value="1"/>
</dbReference>
<dbReference type="Pfam" id="PF00291">
    <property type="entry name" value="PALP"/>
    <property type="match status" value="1"/>
</dbReference>
<keyword evidence="3" id="KW-0456">Lyase</keyword>
<dbReference type="GO" id="GO:0009097">
    <property type="term" value="P:isoleucine biosynthetic process"/>
    <property type="evidence" value="ECO:0007669"/>
    <property type="project" value="TreeGrafter"/>
</dbReference>
<dbReference type="GO" id="GO:0004794">
    <property type="term" value="F:threonine deaminase activity"/>
    <property type="evidence" value="ECO:0007669"/>
    <property type="project" value="TreeGrafter"/>
</dbReference>
<organism evidence="5 6">
    <name type="scientific">Pseudovibrio exalbescens</name>
    <dbReference type="NCBI Taxonomy" id="197461"/>
    <lineage>
        <taxon>Bacteria</taxon>
        <taxon>Pseudomonadati</taxon>
        <taxon>Pseudomonadota</taxon>
        <taxon>Alphaproteobacteria</taxon>
        <taxon>Hyphomicrobiales</taxon>
        <taxon>Stappiaceae</taxon>
        <taxon>Pseudovibrio</taxon>
    </lineage>
</organism>
<dbReference type="Gene3D" id="3.40.50.1100">
    <property type="match status" value="2"/>
</dbReference>
<sequence>MLTLAALEDAATVVYNHMAPTPLYHWPLLDQHTGCQVMVKHENHAPTGSFKARSALVFMEAMRRIHPAGSSFITATRGNHGLSLAWAAQLFGFQMALVMPQGVSPEKVAMAQAHGAFVIEHGMRFEDAQAHAHALAAEGRHAPVPAFHTDLVRGCGTYALELFRAGPAPDAIFVPIGLGNGLCGVLAARAVFRAPTRVIGVVSDRAPVYARTLMGQAMPAEPGLPTFAEGLNVTVPDAEALATIRAGVDHLVEVSDDEVAEAIRLLFRTTHNVAEGAGAAALAGLRKEQDEWAGKRVAVILCGQNIERRAMRDILAGRTPTA</sequence>
<dbReference type="NCBIfam" id="NF004771">
    <property type="entry name" value="PRK06110.1"/>
    <property type="match status" value="1"/>
</dbReference>
<dbReference type="STRING" id="197461.A3843_00600"/>
<evidence type="ECO:0000256" key="3">
    <source>
        <dbReference type="ARBA" id="ARBA00023239"/>
    </source>
</evidence>
<dbReference type="GO" id="GO:0006567">
    <property type="term" value="P:L-threonine catabolic process"/>
    <property type="evidence" value="ECO:0007669"/>
    <property type="project" value="TreeGrafter"/>
</dbReference>
<dbReference type="SUPFAM" id="SSF53686">
    <property type="entry name" value="Tryptophan synthase beta subunit-like PLP-dependent enzymes"/>
    <property type="match status" value="1"/>
</dbReference>
<reference evidence="5 6" key="1">
    <citation type="submission" date="2016-03" db="EMBL/GenBank/DDBJ databases">
        <title>Genome sequence of Nesiotobacter sp. nov., a moderately halophilic alphaproteobacterium isolated from the Yellow Sea, China.</title>
        <authorList>
            <person name="Zhang G."/>
            <person name="Zhang R."/>
        </authorList>
    </citation>
    <scope>NUCLEOTIDE SEQUENCE [LARGE SCALE GENOMIC DNA]</scope>
    <source>
        <strain evidence="5 6">WB1-6</strain>
    </source>
</reference>
<comment type="cofactor">
    <cofactor evidence="1">
        <name>pyridoxal 5'-phosphate</name>
        <dbReference type="ChEBI" id="CHEBI:597326"/>
    </cofactor>
</comment>
<protein>
    <recommendedName>
        <fullName evidence="4">Tryptophan synthase beta chain-like PALP domain-containing protein</fullName>
    </recommendedName>
</protein>
<evidence type="ECO:0000256" key="1">
    <source>
        <dbReference type="ARBA" id="ARBA00001933"/>
    </source>
</evidence>
<dbReference type="InterPro" id="IPR001926">
    <property type="entry name" value="TrpB-like_PALP"/>
</dbReference>
<evidence type="ECO:0000256" key="2">
    <source>
        <dbReference type="ARBA" id="ARBA00022898"/>
    </source>
</evidence>
<dbReference type="RefSeq" id="WP_028482163.1">
    <property type="nucleotide sequence ID" value="NZ_LVVZ01000049.1"/>
</dbReference>
<accession>A0A1U7JCF4</accession>